<name>A0A6J4J7A3_9ACTN</name>
<dbReference type="EMBL" id="CADCTB010000206">
    <property type="protein sequence ID" value="CAA9272649.1"/>
    <property type="molecule type" value="Genomic_DNA"/>
</dbReference>
<dbReference type="PANTHER" id="PTHR34351">
    <property type="entry name" value="SLR1927 PROTEIN-RELATED"/>
    <property type="match status" value="1"/>
</dbReference>
<reference evidence="3" key="1">
    <citation type="submission" date="2020-02" db="EMBL/GenBank/DDBJ databases">
        <authorList>
            <person name="Meier V. D."/>
        </authorList>
    </citation>
    <scope>NUCLEOTIDE SEQUENCE</scope>
    <source>
        <strain evidence="3">AVDCRST_MAG10</strain>
    </source>
</reference>
<organism evidence="3">
    <name type="scientific">uncultured Acidimicrobiales bacterium</name>
    <dbReference type="NCBI Taxonomy" id="310071"/>
    <lineage>
        <taxon>Bacteria</taxon>
        <taxon>Bacillati</taxon>
        <taxon>Actinomycetota</taxon>
        <taxon>Acidimicrobiia</taxon>
        <taxon>Acidimicrobiales</taxon>
        <taxon>environmental samples</taxon>
    </lineage>
</organism>
<feature type="domain" description="DUF58" evidence="2">
    <location>
        <begin position="195"/>
        <end position="302"/>
    </location>
</feature>
<dbReference type="InterPro" id="IPR002881">
    <property type="entry name" value="DUF58"/>
</dbReference>
<evidence type="ECO:0000256" key="1">
    <source>
        <dbReference type="SAM" id="Phobius"/>
    </source>
</evidence>
<dbReference type="AlphaFoldDB" id="A0A6J4J7A3"/>
<protein>
    <recommendedName>
        <fullName evidence="2">DUF58 domain-containing protein</fullName>
    </recommendedName>
</protein>
<evidence type="ECO:0000313" key="3">
    <source>
        <dbReference type="EMBL" id="CAA9272649.1"/>
    </source>
</evidence>
<keyword evidence="1" id="KW-0472">Membrane</keyword>
<proteinExistence type="predicted"/>
<gene>
    <name evidence="3" type="ORF">AVDCRST_MAG10-3376</name>
</gene>
<keyword evidence="1" id="KW-1133">Transmembrane helix</keyword>
<sequence length="388" mass="41073">MLTRRGWALTVGGLLLALAGRLLGLLELYVLAAGCWALMGMALAFLATHPADVQARRALTPHRVRAGDESVVELTVSNRGRRPTPVVELRDPVDGGPRRARLLMAPLRPGAAETAHYRIPTERRGVLTVGPLEARRFDPLALSTRASVVADVSELVVYPLVEELLPLPHAPGDDRRGGFRRATAVGAAGDDFYALRPWVVGDDLRQVHWPSTARRDELMVRQHDVPWQGRATVVLDIRSRYHDADSLEQAVSAAASIATSSGQGGSLLRLITTDGGDSAFGNGPGHLEALLERLARIEAGPGELPDLPQTSGAVALVVTADVPAADLSHLARLGGRPGSLTLVVIARNGRDTPAAAPGTMVLVGRDQPLAPAWNQAMARAGVMRGAAG</sequence>
<dbReference type="Pfam" id="PF01882">
    <property type="entry name" value="DUF58"/>
    <property type="match status" value="1"/>
</dbReference>
<feature type="transmembrane region" description="Helical" evidence="1">
    <location>
        <begin position="29"/>
        <end position="47"/>
    </location>
</feature>
<keyword evidence="1" id="KW-0812">Transmembrane</keyword>
<evidence type="ECO:0000259" key="2">
    <source>
        <dbReference type="Pfam" id="PF01882"/>
    </source>
</evidence>
<accession>A0A6J4J7A3</accession>
<dbReference type="PANTHER" id="PTHR34351:SF1">
    <property type="entry name" value="SLR1927 PROTEIN"/>
    <property type="match status" value="1"/>
</dbReference>